<keyword evidence="7" id="KW-0449">Lipoprotein</keyword>
<gene>
    <name evidence="12" type="ORF">PPNO1_LOCUS4183</name>
</gene>
<dbReference type="OrthoDB" id="2587363at2759"/>
<evidence type="ECO:0000313" key="13">
    <source>
        <dbReference type="Proteomes" id="UP000838763"/>
    </source>
</evidence>
<feature type="signal peptide" evidence="10">
    <location>
        <begin position="1"/>
        <end position="18"/>
    </location>
</feature>
<protein>
    <recommendedName>
        <fullName evidence="11">Copper acquisition factor BIM1-like domain-containing protein</fullName>
    </recommendedName>
</protein>
<dbReference type="InterPro" id="IPR046530">
    <property type="entry name" value="BIM1-like_dom"/>
</dbReference>
<evidence type="ECO:0000256" key="5">
    <source>
        <dbReference type="ARBA" id="ARBA00023136"/>
    </source>
</evidence>
<evidence type="ECO:0000256" key="10">
    <source>
        <dbReference type="SAM" id="SignalP"/>
    </source>
</evidence>
<keyword evidence="2" id="KW-1003">Cell membrane</keyword>
<keyword evidence="4 10" id="KW-0732">Signal</keyword>
<proteinExistence type="predicted"/>
<keyword evidence="3" id="KW-0336">GPI-anchor</keyword>
<evidence type="ECO:0000256" key="2">
    <source>
        <dbReference type="ARBA" id="ARBA00022475"/>
    </source>
</evidence>
<keyword evidence="6" id="KW-0325">Glycoprotein</keyword>
<organism evidence="12 13">
    <name type="scientific">Parascedosporium putredinis</name>
    <dbReference type="NCBI Taxonomy" id="1442378"/>
    <lineage>
        <taxon>Eukaryota</taxon>
        <taxon>Fungi</taxon>
        <taxon>Dikarya</taxon>
        <taxon>Ascomycota</taxon>
        <taxon>Pezizomycotina</taxon>
        <taxon>Sordariomycetes</taxon>
        <taxon>Hypocreomycetidae</taxon>
        <taxon>Microascales</taxon>
        <taxon>Microascaceae</taxon>
        <taxon>Parascedosporium</taxon>
    </lineage>
</organism>
<comment type="caution">
    <text evidence="12">The sequence shown here is derived from an EMBL/GenBank/DDBJ whole genome shotgun (WGS) entry which is preliminary data.</text>
</comment>
<comment type="subcellular location">
    <subcellularLocation>
        <location evidence="1">Cell membrane</location>
        <topology evidence="1">Lipid-anchor</topology>
        <topology evidence="1">GPI-anchor</topology>
    </subcellularLocation>
</comment>
<dbReference type="GO" id="GO:0098552">
    <property type="term" value="C:side of membrane"/>
    <property type="evidence" value="ECO:0007669"/>
    <property type="project" value="UniProtKB-KW"/>
</dbReference>
<evidence type="ECO:0000256" key="8">
    <source>
        <dbReference type="SAM" id="MobiDB-lite"/>
    </source>
</evidence>
<evidence type="ECO:0000256" key="6">
    <source>
        <dbReference type="ARBA" id="ARBA00023180"/>
    </source>
</evidence>
<dbReference type="PANTHER" id="PTHR34992">
    <property type="entry name" value="HYPHAL ANASTAMOSIS-7 PROTEIN"/>
    <property type="match status" value="1"/>
</dbReference>
<feature type="region of interest" description="Disordered" evidence="8">
    <location>
        <begin position="184"/>
        <end position="212"/>
    </location>
</feature>
<dbReference type="AlphaFoldDB" id="A0A9P1H1W5"/>
<dbReference type="PANTHER" id="PTHR34992:SF5">
    <property type="entry name" value="ANCHORED PROTEIN, PUTATIVE (AFU_ORTHOLOGUE AFUA_6G02800)-RELATED"/>
    <property type="match status" value="1"/>
</dbReference>
<evidence type="ECO:0000256" key="4">
    <source>
        <dbReference type="ARBA" id="ARBA00022729"/>
    </source>
</evidence>
<feature type="transmembrane region" description="Helical" evidence="9">
    <location>
        <begin position="217"/>
        <end position="239"/>
    </location>
</feature>
<evidence type="ECO:0000256" key="7">
    <source>
        <dbReference type="ARBA" id="ARBA00023288"/>
    </source>
</evidence>
<keyword evidence="9" id="KW-1133">Transmembrane helix</keyword>
<keyword evidence="13" id="KW-1185">Reference proteome</keyword>
<evidence type="ECO:0000259" key="11">
    <source>
        <dbReference type="Pfam" id="PF20238"/>
    </source>
</evidence>
<keyword evidence="9" id="KW-0812">Transmembrane</keyword>
<dbReference type="Pfam" id="PF20238">
    <property type="entry name" value="BIM1-like_dom"/>
    <property type="match status" value="1"/>
</dbReference>
<dbReference type="EMBL" id="CALLCH030000011">
    <property type="protein sequence ID" value="CAI4214450.1"/>
    <property type="molecule type" value="Genomic_DNA"/>
</dbReference>
<dbReference type="InterPro" id="IPR046936">
    <property type="entry name" value="BIM1-like"/>
</dbReference>
<dbReference type="Proteomes" id="UP000838763">
    <property type="component" value="Unassembled WGS sequence"/>
</dbReference>
<evidence type="ECO:0000256" key="1">
    <source>
        <dbReference type="ARBA" id="ARBA00004609"/>
    </source>
</evidence>
<evidence type="ECO:0000256" key="3">
    <source>
        <dbReference type="ARBA" id="ARBA00022622"/>
    </source>
</evidence>
<evidence type="ECO:0000256" key="9">
    <source>
        <dbReference type="SAM" id="Phobius"/>
    </source>
</evidence>
<evidence type="ECO:0000313" key="12">
    <source>
        <dbReference type="EMBL" id="CAI4214450.1"/>
    </source>
</evidence>
<feature type="region of interest" description="Disordered" evidence="8">
    <location>
        <begin position="244"/>
        <end position="269"/>
    </location>
</feature>
<feature type="chain" id="PRO_5040142128" description="Copper acquisition factor BIM1-like domain-containing protein" evidence="10">
    <location>
        <begin position="19"/>
        <end position="269"/>
    </location>
</feature>
<reference evidence="12" key="1">
    <citation type="submission" date="2022-11" db="EMBL/GenBank/DDBJ databases">
        <authorList>
            <person name="Scott C."/>
            <person name="Bruce N."/>
        </authorList>
    </citation>
    <scope>NUCLEOTIDE SEQUENCE</scope>
</reference>
<feature type="compositionally biased region" description="Basic and acidic residues" evidence="8">
    <location>
        <begin position="253"/>
        <end position="269"/>
    </location>
</feature>
<accession>A0A9P1H1W5</accession>
<name>A0A9P1H1W5_9PEZI</name>
<feature type="domain" description="Copper acquisition factor BIM1-like" evidence="11">
    <location>
        <begin position="30"/>
        <end position="179"/>
    </location>
</feature>
<keyword evidence="5 9" id="KW-0472">Membrane</keyword>
<dbReference type="GO" id="GO:0005886">
    <property type="term" value="C:plasma membrane"/>
    <property type="evidence" value="ECO:0007669"/>
    <property type="project" value="UniProtKB-SubCell"/>
</dbReference>
<dbReference type="CDD" id="cd21176">
    <property type="entry name" value="LPMO_auxiliary-like"/>
    <property type="match status" value="1"/>
</dbReference>
<sequence length="269" mass="28078">MRFTTAAAATAFTRLAAAAVHGEGALGTTMGPVDFLWPYSRAWSAETDNIAPCGSPEGPTKRTNFPSVSLNPNPCSCFNGHDKGTVALSIADDAYNVAFFVAVDDNPISINSFQSQVVSNINSIEAGHQCYLVNNLPTNAAAGTNATIQLKYWADPEDDGTQEVYYACADITFVELESFDTNPLASTDSSSSDKSNSDSSSDNTSSSSGGLSTGAKAGIAVGVVVASLAVVGAVAFLVFRRNKKAPADTEAPTGKEVREVSPDRVSRRS</sequence>